<feature type="region of interest" description="Disordered" evidence="2">
    <location>
        <begin position="27"/>
        <end position="47"/>
    </location>
</feature>
<feature type="coiled-coil region" evidence="1">
    <location>
        <begin position="73"/>
        <end position="104"/>
    </location>
</feature>
<feature type="chain" id="PRO_5010378486" description="LTXXQ motif family protein" evidence="3">
    <location>
        <begin position="28"/>
        <end position="134"/>
    </location>
</feature>
<evidence type="ECO:0008006" key="6">
    <source>
        <dbReference type="Google" id="ProtNLM"/>
    </source>
</evidence>
<organism evidence="4 5">
    <name type="scientific">Fuerstiella marisgermanici</name>
    <dbReference type="NCBI Taxonomy" id="1891926"/>
    <lineage>
        <taxon>Bacteria</taxon>
        <taxon>Pseudomonadati</taxon>
        <taxon>Planctomycetota</taxon>
        <taxon>Planctomycetia</taxon>
        <taxon>Planctomycetales</taxon>
        <taxon>Planctomycetaceae</taxon>
        <taxon>Fuerstiella</taxon>
    </lineage>
</organism>
<protein>
    <recommendedName>
        <fullName evidence="6">LTXXQ motif family protein</fullName>
    </recommendedName>
</protein>
<evidence type="ECO:0000256" key="2">
    <source>
        <dbReference type="SAM" id="MobiDB-lite"/>
    </source>
</evidence>
<accession>A0A1P8WLP8</accession>
<keyword evidence="1" id="KW-0175">Coiled coil</keyword>
<name>A0A1P8WLP8_9PLAN</name>
<evidence type="ECO:0000256" key="1">
    <source>
        <dbReference type="SAM" id="Coils"/>
    </source>
</evidence>
<gene>
    <name evidence="4" type="ORF">Fuma_04623</name>
</gene>
<dbReference type="RefSeq" id="WP_077026197.1">
    <property type="nucleotide sequence ID" value="NZ_CP017641.1"/>
</dbReference>
<dbReference type="AlphaFoldDB" id="A0A1P8WLP8"/>
<sequence length="134" mass="14812" precursor="true">MSNRPIRRFVAPLLALSVTAGTLTAVAQTKKSSSSKSKTVAAKKDSSPYHRLPAYYGQLKLKPEQREEVYKIKDEYGPKIDKLEKELEELKEAQDEEIKDVLTRTQVTALNKLVAAASAKSKSSGKSTSSSRKK</sequence>
<dbReference type="Proteomes" id="UP000187735">
    <property type="component" value="Chromosome"/>
</dbReference>
<keyword evidence="3" id="KW-0732">Signal</keyword>
<reference evidence="4 5" key="1">
    <citation type="journal article" date="2016" name="Front. Microbiol.">
        <title>Fuerstia marisgermanicae gen. nov., sp. nov., an Unusual Member of the Phylum Planctomycetes from the German Wadden Sea.</title>
        <authorList>
            <person name="Kohn T."/>
            <person name="Heuer A."/>
            <person name="Jogler M."/>
            <person name="Vollmers J."/>
            <person name="Boedeker C."/>
            <person name="Bunk B."/>
            <person name="Rast P."/>
            <person name="Borchert D."/>
            <person name="Glockner I."/>
            <person name="Freese H.M."/>
            <person name="Klenk H.P."/>
            <person name="Overmann J."/>
            <person name="Kaster A.K."/>
            <person name="Rohde M."/>
            <person name="Wiegand S."/>
            <person name="Jogler C."/>
        </authorList>
    </citation>
    <scope>NUCLEOTIDE SEQUENCE [LARGE SCALE GENOMIC DNA]</scope>
    <source>
        <strain evidence="4 5">NH11</strain>
    </source>
</reference>
<dbReference type="KEGG" id="fmr:Fuma_04623"/>
<evidence type="ECO:0000313" key="4">
    <source>
        <dbReference type="EMBL" id="APZ94971.1"/>
    </source>
</evidence>
<proteinExistence type="predicted"/>
<evidence type="ECO:0000313" key="5">
    <source>
        <dbReference type="Proteomes" id="UP000187735"/>
    </source>
</evidence>
<feature type="signal peptide" evidence="3">
    <location>
        <begin position="1"/>
        <end position="27"/>
    </location>
</feature>
<dbReference type="EMBL" id="CP017641">
    <property type="protein sequence ID" value="APZ94971.1"/>
    <property type="molecule type" value="Genomic_DNA"/>
</dbReference>
<dbReference type="STRING" id="1891926.Fuma_04623"/>
<keyword evidence="5" id="KW-1185">Reference proteome</keyword>
<feature type="compositionally biased region" description="Low complexity" evidence="2">
    <location>
        <begin position="27"/>
        <end position="40"/>
    </location>
</feature>
<evidence type="ECO:0000256" key="3">
    <source>
        <dbReference type="SAM" id="SignalP"/>
    </source>
</evidence>